<dbReference type="EMBL" id="FZOR01000082">
    <property type="protein sequence ID" value="SNT63004.1"/>
    <property type="molecule type" value="Genomic_DNA"/>
</dbReference>
<sequence>MITAPTWRKSSHSGGHEGDCVEIADLNGHIAIRDSKNPTIGHLVLTRQGFATLLKHLGERT</sequence>
<keyword evidence="3" id="KW-1185">Reference proteome</keyword>
<evidence type="ECO:0000313" key="3">
    <source>
        <dbReference type="Proteomes" id="UP000198318"/>
    </source>
</evidence>
<dbReference type="RefSeq" id="WP_089331200.1">
    <property type="nucleotide sequence ID" value="NZ_FZOR01000082.1"/>
</dbReference>
<dbReference type="InterPro" id="IPR007278">
    <property type="entry name" value="DUF397"/>
</dbReference>
<evidence type="ECO:0000259" key="1">
    <source>
        <dbReference type="Pfam" id="PF04149"/>
    </source>
</evidence>
<proteinExistence type="predicted"/>
<organism evidence="2 3">
    <name type="scientific">Actinomadura meyerae</name>
    <dbReference type="NCBI Taxonomy" id="240840"/>
    <lineage>
        <taxon>Bacteria</taxon>
        <taxon>Bacillati</taxon>
        <taxon>Actinomycetota</taxon>
        <taxon>Actinomycetes</taxon>
        <taxon>Streptosporangiales</taxon>
        <taxon>Thermomonosporaceae</taxon>
        <taxon>Actinomadura</taxon>
    </lineage>
</organism>
<dbReference type="Proteomes" id="UP000198318">
    <property type="component" value="Unassembled WGS sequence"/>
</dbReference>
<evidence type="ECO:0000313" key="2">
    <source>
        <dbReference type="EMBL" id="SNT63004.1"/>
    </source>
</evidence>
<accession>A0A239P8H5</accession>
<dbReference type="Pfam" id="PF04149">
    <property type="entry name" value="DUF397"/>
    <property type="match status" value="1"/>
</dbReference>
<dbReference type="AlphaFoldDB" id="A0A239P8H5"/>
<gene>
    <name evidence="2" type="ORF">SAMN05443665_108210</name>
</gene>
<dbReference type="OrthoDB" id="3482778at2"/>
<reference evidence="2 3" key="1">
    <citation type="submission" date="2017-06" db="EMBL/GenBank/DDBJ databases">
        <authorList>
            <person name="Kim H.J."/>
            <person name="Triplett B.A."/>
        </authorList>
    </citation>
    <scope>NUCLEOTIDE SEQUENCE [LARGE SCALE GENOMIC DNA]</scope>
    <source>
        <strain evidence="2 3">DSM 44715</strain>
    </source>
</reference>
<feature type="domain" description="DUF397" evidence="1">
    <location>
        <begin position="6"/>
        <end position="56"/>
    </location>
</feature>
<name>A0A239P8H5_9ACTN</name>
<protein>
    <recommendedName>
        <fullName evidence="1">DUF397 domain-containing protein</fullName>
    </recommendedName>
</protein>